<sequence>WQQLSFPQHHTSHYRSPSQTLSSSSPSQSPAPAITSPLLPRQSRLPFPLHPAVHMSLFLLVPAVALPPIPGRLCLPQNLTPLASQAENGNAMCRI</sequence>
<dbReference type="AlphaFoldDB" id="A0A5H2XKL2"/>
<name>A0A5H2XKL2_PRUDU</name>
<protein>
    <submittedName>
        <fullName evidence="2">Uncharacterized protein</fullName>
    </submittedName>
</protein>
<evidence type="ECO:0000256" key="1">
    <source>
        <dbReference type="SAM" id="MobiDB-lite"/>
    </source>
</evidence>
<reference evidence="2" key="1">
    <citation type="journal article" date="2019" name="Science">
        <title>Mutation of a bHLH transcription factor allowed almond domestication.</title>
        <authorList>
            <person name="Sanchez-Perez R."/>
            <person name="Pavan S."/>
            <person name="Mazzeo R."/>
            <person name="Moldovan C."/>
            <person name="Aiese Cigliano R."/>
            <person name="Del Cueto J."/>
            <person name="Ricciardi F."/>
            <person name="Lotti C."/>
            <person name="Ricciardi L."/>
            <person name="Dicenta F."/>
            <person name="Lopez-Marques R.L."/>
            <person name="Lindberg Moller B."/>
        </authorList>
    </citation>
    <scope>NUCLEOTIDE SEQUENCE</scope>
</reference>
<feature type="compositionally biased region" description="Low complexity" evidence="1">
    <location>
        <begin position="16"/>
        <end position="37"/>
    </location>
</feature>
<proteinExistence type="predicted"/>
<feature type="region of interest" description="Disordered" evidence="1">
    <location>
        <begin position="1"/>
        <end position="37"/>
    </location>
</feature>
<evidence type="ECO:0000313" key="2">
    <source>
        <dbReference type="EMBL" id="BBN68668.1"/>
    </source>
</evidence>
<organism evidence="2">
    <name type="scientific">Prunus dulcis</name>
    <name type="common">Almond</name>
    <name type="synonym">Amygdalus dulcis</name>
    <dbReference type="NCBI Taxonomy" id="3755"/>
    <lineage>
        <taxon>Eukaryota</taxon>
        <taxon>Viridiplantae</taxon>
        <taxon>Streptophyta</taxon>
        <taxon>Embryophyta</taxon>
        <taxon>Tracheophyta</taxon>
        <taxon>Spermatophyta</taxon>
        <taxon>Magnoliopsida</taxon>
        <taxon>eudicotyledons</taxon>
        <taxon>Gunneridae</taxon>
        <taxon>Pentapetalae</taxon>
        <taxon>rosids</taxon>
        <taxon>fabids</taxon>
        <taxon>Rosales</taxon>
        <taxon>Rosaceae</taxon>
        <taxon>Amygdaloideae</taxon>
        <taxon>Amygdaleae</taxon>
        <taxon>Prunus</taxon>
    </lineage>
</organism>
<accession>A0A5H2XKL2</accession>
<dbReference type="EMBL" id="AP020859">
    <property type="protein sequence ID" value="BBN68668.1"/>
    <property type="molecule type" value="Genomic_DNA"/>
</dbReference>
<gene>
    <name evidence="2" type="ORF">Prudu_522S000100</name>
</gene>
<feature type="non-terminal residue" evidence="2">
    <location>
        <position position="1"/>
    </location>
</feature>